<dbReference type="AlphaFoldDB" id="A0A3M2L0F1"/>
<dbReference type="RefSeq" id="WP_122190082.1">
    <property type="nucleotide sequence ID" value="NZ_RFFH01000010.1"/>
</dbReference>
<dbReference type="InterPro" id="IPR036086">
    <property type="entry name" value="ParB/Sulfiredoxin_sf"/>
</dbReference>
<dbReference type="Pfam" id="PF13412">
    <property type="entry name" value="HTH_24"/>
    <property type="match status" value="1"/>
</dbReference>
<organism evidence="3 4">
    <name type="scientific">Nocardia stercoris</name>
    <dbReference type="NCBI Taxonomy" id="2483361"/>
    <lineage>
        <taxon>Bacteria</taxon>
        <taxon>Bacillati</taxon>
        <taxon>Actinomycetota</taxon>
        <taxon>Actinomycetes</taxon>
        <taxon>Mycobacteriales</taxon>
        <taxon>Nocardiaceae</taxon>
        <taxon>Nocardia</taxon>
    </lineage>
</organism>
<evidence type="ECO:0000259" key="2">
    <source>
        <dbReference type="SMART" id="SM00470"/>
    </source>
</evidence>
<dbReference type="InterPro" id="IPR003115">
    <property type="entry name" value="ParB_N"/>
</dbReference>
<comment type="caution">
    <text evidence="3">The sequence shown here is derived from an EMBL/GenBank/DDBJ whole genome shotgun (WGS) entry which is preliminary data.</text>
</comment>
<reference evidence="3 4" key="1">
    <citation type="submission" date="2018-10" db="EMBL/GenBank/DDBJ databases">
        <title>Isolation from cow dung.</title>
        <authorList>
            <person name="Ling L."/>
        </authorList>
    </citation>
    <scope>NUCLEOTIDE SEQUENCE [LARGE SCALE GENOMIC DNA]</scope>
    <source>
        <strain evidence="3 4">NEAU-LL90</strain>
    </source>
</reference>
<dbReference type="EMBL" id="RFFH01000010">
    <property type="protein sequence ID" value="RMI30416.1"/>
    <property type="molecule type" value="Genomic_DNA"/>
</dbReference>
<feature type="domain" description="ParB-like N-terminal" evidence="2">
    <location>
        <begin position="88"/>
        <end position="172"/>
    </location>
</feature>
<name>A0A3M2L0F1_9NOCA</name>
<feature type="region of interest" description="Disordered" evidence="1">
    <location>
        <begin position="281"/>
        <end position="304"/>
    </location>
</feature>
<proteinExistence type="predicted"/>
<evidence type="ECO:0000313" key="3">
    <source>
        <dbReference type="EMBL" id="RMI30416.1"/>
    </source>
</evidence>
<sequence length="406" mass="44171">MELRGFRPRSPHSCESTAASAAIRPQRVECVQRLRYGRRQSQCNVGRCRPTAEGGHLHHDGQTLTSVPHAGNDVSVYAPGSIDSLPSVRLSISEIDSVDYVRLGGVSQPHVRHLAELDVELPPIVVHSSTMRVIDGVHRIRAAVLRGDTSIEARLFTGSEEECFLLAVYLNSSHGLPLSRSDRTAAAIRLVRTQPEWSNRVIAGVVGLAPGTVGKLRQAAGQIGQSTKRLGRDGRLRPVDGMAARERVVELLARTPTASARSIAREVGISHSTVQEIRRRMERGEGDRAPGNPALEPGKSSGYTFVENRKNSAELLRKLINDPSVRSSESGRQLIRWLHNGNVVGEWHTHQNSVPGQWIGAVAELARTFATEWNAFADTLDGVPPTGGPDHRADPLLALVSTPAER</sequence>
<protein>
    <recommendedName>
        <fullName evidence="2">ParB-like N-terminal domain-containing protein</fullName>
    </recommendedName>
</protein>
<evidence type="ECO:0000256" key="1">
    <source>
        <dbReference type="SAM" id="MobiDB-lite"/>
    </source>
</evidence>
<keyword evidence="4" id="KW-1185">Reference proteome</keyword>
<dbReference type="SUPFAM" id="SSF110849">
    <property type="entry name" value="ParB/Sulfiredoxin"/>
    <property type="match status" value="1"/>
</dbReference>
<dbReference type="OrthoDB" id="3701787at2"/>
<accession>A0A3M2L0F1</accession>
<evidence type="ECO:0000313" key="4">
    <source>
        <dbReference type="Proteomes" id="UP000279275"/>
    </source>
</evidence>
<dbReference type="Proteomes" id="UP000279275">
    <property type="component" value="Unassembled WGS sequence"/>
</dbReference>
<gene>
    <name evidence="3" type="ORF">EBN03_22555</name>
</gene>
<dbReference type="SMART" id="SM00470">
    <property type="entry name" value="ParB"/>
    <property type="match status" value="1"/>
</dbReference>